<proteinExistence type="predicted"/>
<keyword evidence="6" id="KW-1185">Reference proteome</keyword>
<evidence type="ECO:0000313" key="6">
    <source>
        <dbReference type="Proteomes" id="UP000663866"/>
    </source>
</evidence>
<dbReference type="EMBL" id="CAJOBI010046916">
    <property type="protein sequence ID" value="CAF4352075.1"/>
    <property type="molecule type" value="Genomic_DNA"/>
</dbReference>
<dbReference type="AlphaFoldDB" id="A0A816ZA30"/>
<evidence type="ECO:0000313" key="1">
    <source>
        <dbReference type="EMBL" id="CAF2076425.1"/>
    </source>
</evidence>
<dbReference type="EMBL" id="CAJNRE010019481">
    <property type="protein sequence ID" value="CAF2198440.1"/>
    <property type="molecule type" value="Genomic_DNA"/>
</dbReference>
<reference evidence="2" key="1">
    <citation type="submission" date="2021-02" db="EMBL/GenBank/DDBJ databases">
        <authorList>
            <person name="Nowell W R."/>
        </authorList>
    </citation>
    <scope>NUCLEOTIDE SEQUENCE</scope>
</reference>
<accession>A0A816ZA30</accession>
<evidence type="ECO:0000313" key="2">
    <source>
        <dbReference type="EMBL" id="CAF2198440.1"/>
    </source>
</evidence>
<organism evidence="2 5">
    <name type="scientific">Rotaria magnacalcarata</name>
    <dbReference type="NCBI Taxonomy" id="392030"/>
    <lineage>
        <taxon>Eukaryota</taxon>
        <taxon>Metazoa</taxon>
        <taxon>Spiralia</taxon>
        <taxon>Gnathifera</taxon>
        <taxon>Rotifera</taxon>
        <taxon>Eurotatoria</taxon>
        <taxon>Bdelloidea</taxon>
        <taxon>Philodinida</taxon>
        <taxon>Philodinidae</taxon>
        <taxon>Rotaria</taxon>
    </lineage>
</organism>
<dbReference type="Proteomes" id="UP000676336">
    <property type="component" value="Unassembled WGS sequence"/>
</dbReference>
<evidence type="ECO:0000313" key="5">
    <source>
        <dbReference type="Proteomes" id="UP000663824"/>
    </source>
</evidence>
<evidence type="ECO:0000313" key="3">
    <source>
        <dbReference type="EMBL" id="CAF4230168.1"/>
    </source>
</evidence>
<gene>
    <name evidence="2" type="ORF">MBJ925_LOCUS35256</name>
    <name evidence="3" type="ORF">OVN521_LOCUS27931</name>
    <name evidence="4" type="ORF">SMN809_LOCUS28292</name>
    <name evidence="1" type="ORF">WKI299_LOCUS15248</name>
</gene>
<name>A0A816ZA30_9BILA</name>
<sequence>MTSASIFSPAKIATASSVTTSSETLMPTTVNNNMKLKNDFIDKILRIRNESLNNPVFTLERYNQTIELINNAKLKSSARRNDQEISLLKTYDVLNLSNQDKLVKKIQGSEDTSIKYYVPINEVYDVIRIAHFNIGHRGIKYTLKEI</sequence>
<comment type="caution">
    <text evidence="2">The sequence shown here is derived from an EMBL/GenBank/DDBJ whole genome shotgun (WGS) entry which is preliminary data.</text>
</comment>
<dbReference type="Proteomes" id="UP000663856">
    <property type="component" value="Unassembled WGS sequence"/>
</dbReference>
<dbReference type="Proteomes" id="UP000663866">
    <property type="component" value="Unassembled WGS sequence"/>
</dbReference>
<protein>
    <submittedName>
        <fullName evidence="2">Uncharacterized protein</fullName>
    </submittedName>
</protein>
<dbReference type="EMBL" id="CAJOBG010007919">
    <property type="protein sequence ID" value="CAF4230168.1"/>
    <property type="molecule type" value="Genomic_DNA"/>
</dbReference>
<dbReference type="EMBL" id="CAJNRF010005915">
    <property type="protein sequence ID" value="CAF2076425.1"/>
    <property type="molecule type" value="Genomic_DNA"/>
</dbReference>
<dbReference type="Proteomes" id="UP000663824">
    <property type="component" value="Unassembled WGS sequence"/>
</dbReference>
<evidence type="ECO:0000313" key="4">
    <source>
        <dbReference type="EMBL" id="CAF4352075.1"/>
    </source>
</evidence>